<accession>A0A915D3D2</accession>
<dbReference type="WBParaSite" id="jg14989">
    <property type="protein sequence ID" value="jg14989"/>
    <property type="gene ID" value="jg14989"/>
</dbReference>
<evidence type="ECO:0000256" key="1">
    <source>
        <dbReference type="ARBA" id="ARBA00005457"/>
    </source>
</evidence>
<dbReference type="GO" id="GO:0005759">
    <property type="term" value="C:mitochondrial matrix"/>
    <property type="evidence" value="ECO:0007669"/>
    <property type="project" value="InterPro"/>
</dbReference>
<sequence>MFGSRVISARSISNLVKPLVCKKIADVKTLSRSLSLVRTFTNSTPRFSANAQELVSVLEEQIEAEKELSNVGATPPEIPGFQISTKGAEVRLTKSHGADEKITVVFNVNHSVNYEGEAEEYEPTEEDEGMTMSLPQFSVQVVKGDKQLCFEMDLAEMEDGQYCGMVEEFYIAPLSKDGQNAEIDMSVYSSTGKFIDPSLNKLLFESYLQERGITDEFCNHLVNFSTYYEHSQYVNLLDNIKSFISKTG</sequence>
<dbReference type="AlphaFoldDB" id="A0A915D3D2"/>
<dbReference type="InterPro" id="IPR003428">
    <property type="entry name" value="MAM33"/>
</dbReference>
<keyword evidence="2" id="KW-1185">Reference proteome</keyword>
<proteinExistence type="inferred from homology"/>
<dbReference type="Proteomes" id="UP000887574">
    <property type="component" value="Unplaced"/>
</dbReference>
<evidence type="ECO:0000313" key="2">
    <source>
        <dbReference type="Proteomes" id="UP000887574"/>
    </source>
</evidence>
<dbReference type="Gene3D" id="3.10.280.10">
    <property type="entry name" value="Mitochondrial glycoprotein"/>
    <property type="match status" value="1"/>
</dbReference>
<dbReference type="InterPro" id="IPR036561">
    <property type="entry name" value="MAM33_sf"/>
</dbReference>
<dbReference type="PANTHER" id="PTHR10826">
    <property type="entry name" value="COMPLEMENT COMPONENT 1"/>
    <property type="match status" value="1"/>
</dbReference>
<dbReference type="GO" id="GO:0042256">
    <property type="term" value="P:cytosolic ribosome assembly"/>
    <property type="evidence" value="ECO:0007669"/>
    <property type="project" value="TreeGrafter"/>
</dbReference>
<comment type="similarity">
    <text evidence="1">Belongs to the MAM33 family.</text>
</comment>
<evidence type="ECO:0000313" key="3">
    <source>
        <dbReference type="WBParaSite" id="jg14989"/>
    </source>
</evidence>
<protein>
    <submittedName>
        <fullName evidence="3">Uncharacterized protein</fullName>
    </submittedName>
</protein>
<name>A0A915D3D2_9BILA</name>
<reference evidence="3" key="1">
    <citation type="submission" date="2022-11" db="UniProtKB">
        <authorList>
            <consortium name="WormBaseParasite"/>
        </authorList>
    </citation>
    <scope>IDENTIFICATION</scope>
</reference>
<organism evidence="2 3">
    <name type="scientific">Ditylenchus dipsaci</name>
    <dbReference type="NCBI Taxonomy" id="166011"/>
    <lineage>
        <taxon>Eukaryota</taxon>
        <taxon>Metazoa</taxon>
        <taxon>Ecdysozoa</taxon>
        <taxon>Nematoda</taxon>
        <taxon>Chromadorea</taxon>
        <taxon>Rhabditida</taxon>
        <taxon>Tylenchina</taxon>
        <taxon>Tylenchomorpha</taxon>
        <taxon>Sphaerularioidea</taxon>
        <taxon>Anguinidae</taxon>
        <taxon>Anguininae</taxon>
        <taxon>Ditylenchus</taxon>
    </lineage>
</organism>
<dbReference type="PANTHER" id="PTHR10826:SF1">
    <property type="entry name" value="COMPLEMENT COMPONENT 1 Q SUBCOMPONENT-BINDING PROTEIN, MITOCHONDRIAL"/>
    <property type="match status" value="1"/>
</dbReference>
<dbReference type="Pfam" id="PF02330">
    <property type="entry name" value="MAM33"/>
    <property type="match status" value="1"/>
</dbReference>
<dbReference type="SUPFAM" id="SSF54529">
    <property type="entry name" value="Mitochondrial glycoprotein MAM33-like"/>
    <property type="match status" value="1"/>
</dbReference>